<feature type="domain" description="Berberine/berberine-like" evidence="1">
    <location>
        <begin position="32"/>
        <end position="66"/>
    </location>
</feature>
<evidence type="ECO:0000313" key="3">
    <source>
        <dbReference type="Proteomes" id="UP001500253"/>
    </source>
</evidence>
<name>A0ABP5SH54_9ACTN</name>
<gene>
    <name evidence="2" type="ORF">GCM10010246_12860</name>
</gene>
<dbReference type="Proteomes" id="UP001500253">
    <property type="component" value="Unassembled WGS sequence"/>
</dbReference>
<dbReference type="Gene3D" id="3.30.465.10">
    <property type="match status" value="1"/>
</dbReference>
<evidence type="ECO:0000259" key="1">
    <source>
        <dbReference type="Pfam" id="PF08031"/>
    </source>
</evidence>
<reference evidence="3" key="1">
    <citation type="journal article" date="2019" name="Int. J. Syst. Evol. Microbiol.">
        <title>The Global Catalogue of Microorganisms (GCM) 10K type strain sequencing project: providing services to taxonomists for standard genome sequencing and annotation.</title>
        <authorList>
            <consortium name="The Broad Institute Genomics Platform"/>
            <consortium name="The Broad Institute Genome Sequencing Center for Infectious Disease"/>
            <person name="Wu L."/>
            <person name="Ma J."/>
        </authorList>
    </citation>
    <scope>NUCLEOTIDE SEQUENCE [LARGE SCALE GENOMIC DNA]</scope>
    <source>
        <strain evidence="3">JCM 4316</strain>
    </source>
</reference>
<organism evidence="2 3">
    <name type="scientific">Streptomyces cuspidosporus</name>
    <dbReference type="NCBI Taxonomy" id="66882"/>
    <lineage>
        <taxon>Bacteria</taxon>
        <taxon>Bacillati</taxon>
        <taxon>Actinomycetota</taxon>
        <taxon>Actinomycetes</taxon>
        <taxon>Kitasatosporales</taxon>
        <taxon>Streptomycetaceae</taxon>
        <taxon>Streptomyces</taxon>
    </lineage>
</organism>
<dbReference type="EMBL" id="BAAASD010000004">
    <property type="protein sequence ID" value="GAA2331148.1"/>
    <property type="molecule type" value="Genomic_DNA"/>
</dbReference>
<dbReference type="InterPro" id="IPR012951">
    <property type="entry name" value="BBE"/>
</dbReference>
<keyword evidence="3" id="KW-1185">Reference proteome</keyword>
<accession>A0ABP5SH54</accession>
<dbReference type="Pfam" id="PF08031">
    <property type="entry name" value="BBE"/>
    <property type="match status" value="1"/>
</dbReference>
<dbReference type="PROSITE" id="PS51257">
    <property type="entry name" value="PROKAR_LIPOPROTEIN"/>
    <property type="match status" value="1"/>
</dbReference>
<dbReference type="RefSeq" id="WP_346173483.1">
    <property type="nucleotide sequence ID" value="NZ_BAAASD010000004.1"/>
</dbReference>
<dbReference type="InterPro" id="IPR016169">
    <property type="entry name" value="FAD-bd_PCMH_sub2"/>
</dbReference>
<proteinExistence type="predicted"/>
<sequence>MRAAHQRVYSAVAPWAVGCSLNFVYGRRSDQEFTDQVYDKATLRRLAELKRTYDPGNLFRRNQNIRPLV</sequence>
<evidence type="ECO:0000313" key="2">
    <source>
        <dbReference type="EMBL" id="GAA2331148.1"/>
    </source>
</evidence>
<comment type="caution">
    <text evidence="2">The sequence shown here is derived from an EMBL/GenBank/DDBJ whole genome shotgun (WGS) entry which is preliminary data.</text>
</comment>
<dbReference type="Gene3D" id="3.40.462.20">
    <property type="match status" value="1"/>
</dbReference>
<protein>
    <recommendedName>
        <fullName evidence="1">Berberine/berberine-like domain-containing protein</fullName>
    </recommendedName>
</protein>